<keyword evidence="3" id="KW-1185">Reference proteome</keyword>
<dbReference type="AlphaFoldDB" id="A0A5N6PH67"/>
<dbReference type="OrthoDB" id="1744229at2759"/>
<organism evidence="2 3">
    <name type="scientific">Mikania micrantha</name>
    <name type="common">bitter vine</name>
    <dbReference type="NCBI Taxonomy" id="192012"/>
    <lineage>
        <taxon>Eukaryota</taxon>
        <taxon>Viridiplantae</taxon>
        <taxon>Streptophyta</taxon>
        <taxon>Embryophyta</taxon>
        <taxon>Tracheophyta</taxon>
        <taxon>Spermatophyta</taxon>
        <taxon>Magnoliopsida</taxon>
        <taxon>eudicotyledons</taxon>
        <taxon>Gunneridae</taxon>
        <taxon>Pentapetalae</taxon>
        <taxon>asterids</taxon>
        <taxon>campanulids</taxon>
        <taxon>Asterales</taxon>
        <taxon>Asteraceae</taxon>
        <taxon>Asteroideae</taxon>
        <taxon>Heliantheae alliance</taxon>
        <taxon>Eupatorieae</taxon>
        <taxon>Mikania</taxon>
    </lineage>
</organism>
<name>A0A5N6PH67_9ASTR</name>
<feature type="region of interest" description="Disordered" evidence="1">
    <location>
        <begin position="168"/>
        <end position="197"/>
    </location>
</feature>
<accession>A0A5N6PH67</accession>
<sequence>MIKRINEEVVTEIDYKNEGFCGSGCRFELRVCVLELFTLLDLKSEGESKVLQVWRFALHEFRINEVHDRLNKLFRGKMEKNNVGLSLRDRSPAINNTNTTSSSSSDFVLQWGNRKRLRCMKVQQQQAKDKESATAVVSGTPPVGLRSITARVDRRVVRSPLNHQSKEVVTGSNGVSNGHGYINLRQRSSSPAHRVLR</sequence>
<gene>
    <name evidence="2" type="ORF">E3N88_08578</name>
</gene>
<evidence type="ECO:0000256" key="1">
    <source>
        <dbReference type="SAM" id="MobiDB-lite"/>
    </source>
</evidence>
<reference evidence="2 3" key="1">
    <citation type="submission" date="2019-05" db="EMBL/GenBank/DDBJ databases">
        <title>Mikania micrantha, genome provides insights into the molecular mechanism of rapid growth.</title>
        <authorList>
            <person name="Liu B."/>
        </authorList>
    </citation>
    <scope>NUCLEOTIDE SEQUENCE [LARGE SCALE GENOMIC DNA]</scope>
    <source>
        <strain evidence="2">NLD-2019</strain>
        <tissue evidence="2">Leaf</tissue>
    </source>
</reference>
<dbReference type="EMBL" id="SZYD01000004">
    <property type="protein sequence ID" value="KAD6453872.1"/>
    <property type="molecule type" value="Genomic_DNA"/>
</dbReference>
<dbReference type="Proteomes" id="UP000326396">
    <property type="component" value="Linkage Group LG12"/>
</dbReference>
<protein>
    <submittedName>
        <fullName evidence="2">Uncharacterized protein</fullName>
    </submittedName>
</protein>
<comment type="caution">
    <text evidence="2">The sequence shown here is derived from an EMBL/GenBank/DDBJ whole genome shotgun (WGS) entry which is preliminary data.</text>
</comment>
<evidence type="ECO:0000313" key="2">
    <source>
        <dbReference type="EMBL" id="KAD6453872.1"/>
    </source>
</evidence>
<evidence type="ECO:0000313" key="3">
    <source>
        <dbReference type="Proteomes" id="UP000326396"/>
    </source>
</evidence>
<proteinExistence type="predicted"/>